<evidence type="ECO:0000256" key="6">
    <source>
        <dbReference type="ARBA" id="ARBA00022490"/>
    </source>
</evidence>
<evidence type="ECO:0000259" key="16">
    <source>
        <dbReference type="Pfam" id="PF00586"/>
    </source>
</evidence>
<keyword evidence="6 15" id="KW-0963">Cytoplasm</keyword>
<dbReference type="CDD" id="cd02196">
    <property type="entry name" value="PurM"/>
    <property type="match status" value="1"/>
</dbReference>
<dbReference type="InterPro" id="IPR036921">
    <property type="entry name" value="PurM-like_N_sf"/>
</dbReference>
<dbReference type="InterPro" id="IPR036676">
    <property type="entry name" value="PurM-like_C_sf"/>
</dbReference>
<dbReference type="InterPro" id="IPR004733">
    <property type="entry name" value="PurM_cligase"/>
</dbReference>
<dbReference type="Pfam" id="PF02769">
    <property type="entry name" value="AIRS_C"/>
    <property type="match status" value="1"/>
</dbReference>
<dbReference type="EMBL" id="DWZD01000029">
    <property type="protein sequence ID" value="HJA78809.1"/>
    <property type="molecule type" value="Genomic_DNA"/>
</dbReference>
<dbReference type="PANTHER" id="PTHR10520">
    <property type="entry name" value="TRIFUNCTIONAL PURINE BIOSYNTHETIC PROTEIN ADENOSINE-3-RELATED"/>
    <property type="match status" value="1"/>
</dbReference>
<name>A0A9D2KQR1_9BACT</name>
<evidence type="ECO:0000256" key="3">
    <source>
        <dbReference type="ARBA" id="ARBA00010280"/>
    </source>
</evidence>
<protein>
    <recommendedName>
        <fullName evidence="5 15">Phosphoribosylformylglycinamidine cyclo-ligase</fullName>
        <ecNumber evidence="4 15">6.3.3.1</ecNumber>
    </recommendedName>
    <alternativeName>
        <fullName evidence="12 15">AIR synthase</fullName>
    </alternativeName>
    <alternativeName>
        <fullName evidence="13 15">AIRS</fullName>
    </alternativeName>
    <alternativeName>
        <fullName evidence="11 15">Phosphoribosyl-aminoimidazole synthetase</fullName>
    </alternativeName>
</protein>
<dbReference type="EC" id="6.3.3.1" evidence="4 15"/>
<gene>
    <name evidence="15 18" type="primary">purM</name>
    <name evidence="18" type="ORF">H9784_04450</name>
</gene>
<evidence type="ECO:0000256" key="15">
    <source>
        <dbReference type="HAMAP-Rule" id="MF_00741"/>
    </source>
</evidence>
<accession>A0A9D2KQR1</accession>
<dbReference type="PANTHER" id="PTHR10520:SF12">
    <property type="entry name" value="TRIFUNCTIONAL PURINE BIOSYNTHETIC PROTEIN ADENOSINE-3"/>
    <property type="match status" value="1"/>
</dbReference>
<evidence type="ECO:0000256" key="14">
    <source>
        <dbReference type="ARBA" id="ARBA00049057"/>
    </source>
</evidence>
<comment type="subcellular location">
    <subcellularLocation>
        <location evidence="1 15">Cytoplasm</location>
    </subcellularLocation>
</comment>
<dbReference type="Pfam" id="PF00586">
    <property type="entry name" value="AIRS"/>
    <property type="match status" value="1"/>
</dbReference>
<proteinExistence type="inferred from homology"/>
<comment type="caution">
    <text evidence="18">The sequence shown here is derived from an EMBL/GenBank/DDBJ whole genome shotgun (WGS) entry which is preliminary data.</text>
</comment>
<dbReference type="HAMAP" id="MF_00741">
    <property type="entry name" value="AIRS"/>
    <property type="match status" value="1"/>
</dbReference>
<dbReference type="Gene3D" id="3.90.650.10">
    <property type="entry name" value="PurM-like C-terminal domain"/>
    <property type="match status" value="1"/>
</dbReference>
<evidence type="ECO:0000313" key="19">
    <source>
        <dbReference type="Proteomes" id="UP000823821"/>
    </source>
</evidence>
<evidence type="ECO:0000256" key="5">
    <source>
        <dbReference type="ARBA" id="ARBA00020367"/>
    </source>
</evidence>
<dbReference type="Gene3D" id="3.30.1330.10">
    <property type="entry name" value="PurM-like, N-terminal domain"/>
    <property type="match status" value="1"/>
</dbReference>
<dbReference type="SUPFAM" id="SSF55326">
    <property type="entry name" value="PurM N-terminal domain-like"/>
    <property type="match status" value="1"/>
</dbReference>
<reference evidence="18" key="2">
    <citation type="submission" date="2021-04" db="EMBL/GenBank/DDBJ databases">
        <authorList>
            <person name="Gilroy R."/>
        </authorList>
    </citation>
    <scope>NUCLEOTIDE SEQUENCE</scope>
    <source>
        <strain evidence="18">5032</strain>
    </source>
</reference>
<evidence type="ECO:0000256" key="13">
    <source>
        <dbReference type="ARBA" id="ARBA00033093"/>
    </source>
</evidence>
<keyword evidence="8 15" id="KW-0547">Nucleotide-binding</keyword>
<dbReference type="GO" id="GO:0006189">
    <property type="term" value="P:'de novo' IMP biosynthetic process"/>
    <property type="evidence" value="ECO:0007669"/>
    <property type="project" value="UniProtKB-UniRule"/>
</dbReference>
<comment type="similarity">
    <text evidence="3 15">Belongs to the AIR synthase family.</text>
</comment>
<organism evidence="18 19">
    <name type="scientific">Candidatus Desulfovibrio intestinavium</name>
    <dbReference type="NCBI Taxonomy" id="2838534"/>
    <lineage>
        <taxon>Bacteria</taxon>
        <taxon>Pseudomonadati</taxon>
        <taxon>Thermodesulfobacteriota</taxon>
        <taxon>Desulfovibrionia</taxon>
        <taxon>Desulfovibrionales</taxon>
        <taxon>Desulfovibrionaceae</taxon>
        <taxon>Desulfovibrio</taxon>
    </lineage>
</organism>
<dbReference type="InterPro" id="IPR016188">
    <property type="entry name" value="PurM-like_N"/>
</dbReference>
<comment type="pathway">
    <text evidence="2 15">Purine metabolism; IMP biosynthesis via de novo pathway; 5-amino-1-(5-phospho-D-ribosyl)imidazole from N(2)-formyl-N(1)-(5-phospho-D-ribosyl)glycinamide: step 2/2.</text>
</comment>
<dbReference type="GO" id="GO:0004637">
    <property type="term" value="F:phosphoribosylamine-glycine ligase activity"/>
    <property type="evidence" value="ECO:0007669"/>
    <property type="project" value="TreeGrafter"/>
</dbReference>
<dbReference type="FunFam" id="3.30.1330.10:FF:000001">
    <property type="entry name" value="Phosphoribosylformylglycinamidine cyclo-ligase"/>
    <property type="match status" value="1"/>
</dbReference>
<evidence type="ECO:0000259" key="17">
    <source>
        <dbReference type="Pfam" id="PF02769"/>
    </source>
</evidence>
<dbReference type="AlphaFoldDB" id="A0A9D2KQR1"/>
<feature type="domain" description="PurM-like N-terminal" evidence="16">
    <location>
        <begin position="60"/>
        <end position="165"/>
    </location>
</feature>
<keyword evidence="9 15" id="KW-0658">Purine biosynthesis</keyword>
<evidence type="ECO:0000256" key="8">
    <source>
        <dbReference type="ARBA" id="ARBA00022741"/>
    </source>
</evidence>
<dbReference type="GO" id="GO:0004641">
    <property type="term" value="F:phosphoribosylformylglycinamidine cyclo-ligase activity"/>
    <property type="evidence" value="ECO:0007669"/>
    <property type="project" value="UniProtKB-UniRule"/>
</dbReference>
<evidence type="ECO:0000256" key="7">
    <source>
        <dbReference type="ARBA" id="ARBA00022598"/>
    </source>
</evidence>
<dbReference type="NCBIfam" id="TIGR00878">
    <property type="entry name" value="purM"/>
    <property type="match status" value="1"/>
</dbReference>
<sequence>MTTERSKAYKAAGVDIEAGNDLVSRIKHLVSSTHTKGVISDIGGFGGLFRPELSGMSDPVLVSGTDGVGTKLKLAFAFNKHDTVGIDLVAMSVNDILVQGALPLFFLDYFATGRLDVETAHTVISGIAEGCRQAGCALLGGETAEMPGMYGDGEYDLAGFCVGIVDNARLVDGSSIRNGDHIVGISSSGLHSNGFSLARKVLEKSGLAADDPFPGAGGATVRDVLLTPTVIYVDTVRKLLRDLDVRGMAHITGGGFYDNIPRILPAQVEARISFGTWELPPVFHWLHETGELSWPEILQIFNAGIGYILILPPEQVEEAINRICAGKQGLRAWDIGSIAMRNGNGEQVVMHFPG</sequence>
<comment type="catalytic activity">
    <reaction evidence="14 15">
        <text>2-formamido-N(1)-(5-O-phospho-beta-D-ribosyl)acetamidine + ATP = 5-amino-1-(5-phospho-beta-D-ribosyl)imidazole + ADP + phosphate + H(+)</text>
        <dbReference type="Rhea" id="RHEA:23032"/>
        <dbReference type="ChEBI" id="CHEBI:15378"/>
        <dbReference type="ChEBI" id="CHEBI:30616"/>
        <dbReference type="ChEBI" id="CHEBI:43474"/>
        <dbReference type="ChEBI" id="CHEBI:137981"/>
        <dbReference type="ChEBI" id="CHEBI:147287"/>
        <dbReference type="ChEBI" id="CHEBI:456216"/>
        <dbReference type="EC" id="6.3.3.1"/>
    </reaction>
</comment>
<evidence type="ECO:0000313" key="18">
    <source>
        <dbReference type="EMBL" id="HJA78809.1"/>
    </source>
</evidence>
<dbReference type="SUPFAM" id="SSF56042">
    <property type="entry name" value="PurM C-terminal domain-like"/>
    <property type="match status" value="1"/>
</dbReference>
<reference evidence="18" key="1">
    <citation type="journal article" date="2021" name="PeerJ">
        <title>Extensive microbial diversity within the chicken gut microbiome revealed by metagenomics and culture.</title>
        <authorList>
            <person name="Gilroy R."/>
            <person name="Ravi A."/>
            <person name="Getino M."/>
            <person name="Pursley I."/>
            <person name="Horton D.L."/>
            <person name="Alikhan N.F."/>
            <person name="Baker D."/>
            <person name="Gharbi K."/>
            <person name="Hall N."/>
            <person name="Watson M."/>
            <person name="Adriaenssens E.M."/>
            <person name="Foster-Nyarko E."/>
            <person name="Jarju S."/>
            <person name="Secka A."/>
            <person name="Antonio M."/>
            <person name="Oren A."/>
            <person name="Chaudhuri R.R."/>
            <person name="La Ragione R."/>
            <person name="Hildebrand F."/>
            <person name="Pallen M.J."/>
        </authorList>
    </citation>
    <scope>NUCLEOTIDE SEQUENCE</scope>
    <source>
        <strain evidence="18">5032</strain>
    </source>
</reference>
<dbReference type="GO" id="GO:0005829">
    <property type="term" value="C:cytosol"/>
    <property type="evidence" value="ECO:0007669"/>
    <property type="project" value="TreeGrafter"/>
</dbReference>
<dbReference type="Proteomes" id="UP000823821">
    <property type="component" value="Unassembled WGS sequence"/>
</dbReference>
<evidence type="ECO:0000256" key="1">
    <source>
        <dbReference type="ARBA" id="ARBA00004496"/>
    </source>
</evidence>
<feature type="domain" description="PurM-like C-terminal" evidence="17">
    <location>
        <begin position="178"/>
        <end position="342"/>
    </location>
</feature>
<evidence type="ECO:0000256" key="9">
    <source>
        <dbReference type="ARBA" id="ARBA00022755"/>
    </source>
</evidence>
<dbReference type="GO" id="GO:0046084">
    <property type="term" value="P:adenine biosynthetic process"/>
    <property type="evidence" value="ECO:0007669"/>
    <property type="project" value="TreeGrafter"/>
</dbReference>
<evidence type="ECO:0000256" key="12">
    <source>
        <dbReference type="ARBA" id="ARBA00032931"/>
    </source>
</evidence>
<dbReference type="GO" id="GO:0005524">
    <property type="term" value="F:ATP binding"/>
    <property type="evidence" value="ECO:0007669"/>
    <property type="project" value="UniProtKB-KW"/>
</dbReference>
<dbReference type="InterPro" id="IPR010918">
    <property type="entry name" value="PurM-like_C_dom"/>
</dbReference>
<keyword evidence="7 15" id="KW-0436">Ligase</keyword>
<evidence type="ECO:0000256" key="11">
    <source>
        <dbReference type="ARBA" id="ARBA00031908"/>
    </source>
</evidence>
<evidence type="ECO:0000256" key="10">
    <source>
        <dbReference type="ARBA" id="ARBA00022840"/>
    </source>
</evidence>
<keyword evidence="10 15" id="KW-0067">ATP-binding</keyword>
<evidence type="ECO:0000256" key="2">
    <source>
        <dbReference type="ARBA" id="ARBA00004686"/>
    </source>
</evidence>
<dbReference type="FunFam" id="3.90.650.10:FF:000011">
    <property type="entry name" value="Phosphoribosylformylglycinamidine cyclo-ligase"/>
    <property type="match status" value="1"/>
</dbReference>
<evidence type="ECO:0000256" key="4">
    <source>
        <dbReference type="ARBA" id="ARBA00013047"/>
    </source>
</evidence>